<comment type="caution">
    <text evidence="1">The sequence shown here is derived from an EMBL/GenBank/DDBJ whole genome shotgun (WGS) entry which is preliminary data.</text>
</comment>
<organism evidence="1 2">
    <name type="scientific">Azospirillum endophyticum</name>
    <dbReference type="NCBI Taxonomy" id="2800326"/>
    <lineage>
        <taxon>Bacteria</taxon>
        <taxon>Pseudomonadati</taxon>
        <taxon>Pseudomonadota</taxon>
        <taxon>Alphaproteobacteria</taxon>
        <taxon>Rhodospirillales</taxon>
        <taxon>Azospirillaceae</taxon>
        <taxon>Azospirillum</taxon>
    </lineage>
</organism>
<name>A0ABS1F0H4_9PROT</name>
<sequence>MSIDDTEHSLANLDSFGDVAAEDDAVLDYFLSTRAVDVVENGRSFLVLGRKGTGKTAIVRYFTEGRSTTISKSLSLRGYPWNIHAQRIDRGASDIEAYVSSWRFLIAVQLASLVISGNVSGRCAGFLKKFLEDNYGGTEPQLSDVLRPSRLTLSKFSLQPSVMGNQLGGVDLERSTKDHQLGLELNALSTSIIDAVLELAADNNLGSLNLHFDELDQGLSRIDDKRRKMLIGLIIASREIRRESGKIGGKINPVVYLRSDIWDELQFSDKNKVSQTAAFHLGWDKVSLIDLVNERIKAKLGDSAGWESIATPDLMRGSQSKWNHILARTFLRPRDVIQFLNIALSKSKARDEHPIRFTNQDIVDSRDEYSAYLKQELDDEIRQHWPHWDEALQACSALSTLTFDKEDFRREYDKRKSTSNAVPTDEALRLLHRFSVIGYERRSGYGGSSWAFQYTDPEAGWDNTATKFKVHLGLKEYAKLRETRQ</sequence>
<reference evidence="2" key="1">
    <citation type="submission" date="2021-01" db="EMBL/GenBank/DDBJ databases">
        <title>Genome public.</title>
        <authorList>
            <person name="Liu C."/>
            <person name="Sun Q."/>
        </authorList>
    </citation>
    <scope>NUCLEOTIDE SEQUENCE [LARGE SCALE GENOMIC DNA]</scope>
    <source>
        <strain evidence="2">YIM B02556</strain>
    </source>
</reference>
<protein>
    <recommendedName>
        <fullName evidence="3">ATPase</fullName>
    </recommendedName>
</protein>
<keyword evidence="2" id="KW-1185">Reference proteome</keyword>
<dbReference type="RefSeq" id="WP_200191108.1">
    <property type="nucleotide sequence ID" value="NZ_JAENHM010000020.1"/>
</dbReference>
<evidence type="ECO:0000313" key="2">
    <source>
        <dbReference type="Proteomes" id="UP000652760"/>
    </source>
</evidence>
<accession>A0ABS1F0H4</accession>
<dbReference type="Proteomes" id="UP000652760">
    <property type="component" value="Unassembled WGS sequence"/>
</dbReference>
<gene>
    <name evidence="1" type="ORF">JHL17_05790</name>
</gene>
<evidence type="ECO:0008006" key="3">
    <source>
        <dbReference type="Google" id="ProtNLM"/>
    </source>
</evidence>
<dbReference type="EMBL" id="JAENHM010000020">
    <property type="protein sequence ID" value="MBK1836919.1"/>
    <property type="molecule type" value="Genomic_DNA"/>
</dbReference>
<dbReference type="NCBIfam" id="NF047389">
    <property type="entry name" value="ATPase_Sll1717"/>
    <property type="match status" value="1"/>
</dbReference>
<proteinExistence type="predicted"/>
<evidence type="ECO:0000313" key="1">
    <source>
        <dbReference type="EMBL" id="MBK1836919.1"/>
    </source>
</evidence>
<dbReference type="InterPro" id="IPR059206">
    <property type="entry name" value="Sll1717-like"/>
</dbReference>